<feature type="repeat" description="Solcar" evidence="9">
    <location>
        <begin position="628"/>
        <end position="714"/>
    </location>
</feature>
<evidence type="ECO:0000256" key="6">
    <source>
        <dbReference type="ARBA" id="ARBA00022837"/>
    </source>
</evidence>
<dbReference type="EMBL" id="CP151502">
    <property type="protein sequence ID" value="WZN60264.1"/>
    <property type="molecule type" value="Genomic_DNA"/>
</dbReference>
<gene>
    <name evidence="12" type="ORF">HKI87_02g17930</name>
</gene>
<dbReference type="GO" id="GO:0005509">
    <property type="term" value="F:calcium ion binding"/>
    <property type="evidence" value="ECO:0007669"/>
    <property type="project" value="InterPro"/>
</dbReference>
<dbReference type="Gene3D" id="1.50.40.10">
    <property type="entry name" value="Mitochondrial carrier domain"/>
    <property type="match status" value="1"/>
</dbReference>
<keyword evidence="5" id="KW-0677">Repeat</keyword>
<evidence type="ECO:0000256" key="7">
    <source>
        <dbReference type="ARBA" id="ARBA00022989"/>
    </source>
</evidence>
<keyword evidence="13" id="KW-1185">Reference proteome</keyword>
<organism evidence="12 13">
    <name type="scientific">Chloropicon roscoffensis</name>
    <dbReference type="NCBI Taxonomy" id="1461544"/>
    <lineage>
        <taxon>Eukaryota</taxon>
        <taxon>Viridiplantae</taxon>
        <taxon>Chlorophyta</taxon>
        <taxon>Chloropicophyceae</taxon>
        <taxon>Chloropicales</taxon>
        <taxon>Chloropicaceae</taxon>
        <taxon>Chloropicon</taxon>
    </lineage>
</organism>
<name>A0AAX4P2X9_9CHLO</name>
<sequence length="719" mass="77173">MVAEGRGGRRGSGSANAAEVRDRVANGTRAAGAGLSEDSRPELWPAVLLHSIHRHVGGRRSRRQGGGELSAKEKMLIEKKKQIADALVEARLKGRRARKVARQGIRAGYGHLARAMQRFRSEFSEGGSTAEAGSPSSSPSSSSPSSSSAAAAAGDAPRGSDATPGAASSSGRSSGSEDEGAPVFGGVADLTPAAASGSSSADVGASQVPASANLSESVPVWPDMQAMTAAAREKLKEARESLVIPPFFKEFNDQMKGGMPSKRRLDIVQEFFKYTEDEARQFFDELDRNKDGVVTLEDMRVEMRRRNLPEKYAKDFIKRAKRHAKWPLGNSIVWEDFRSLNQERESAMLANFNRLDVSQFGSLKRHQIKSLLQKMEFPASDDNADSMLRYLDADASGYVSYGKYRNFLILIPREKIEAKDIGLMWFESATMVPMIVPTNSSKKMLVLSTLASAVISGTSTLALHPLDTVKTMLQASQGGTILSVFKDAAKLGRRGLYKGIIPATAGAASSQGFRVGVFEAVKLGTKVLLPSIPDLQVQTIASGMGSFIGTAVRIPCEVLKQRLQAGQYTSVWTATSAVMKRDGVAGLFRGSAATLSREIPFYVIGMVAYEQFKKAALAWSREKRGRDLDTLETVALGALSGAVAAALTTPFDVLKTRLMTQAVGAQSVTIRQLAAKLVKEEGPGVLFKGALPRALWIAPVGAMNFAGYELAKNALDSSQ</sequence>
<accession>A0AAX4P2X9</accession>
<feature type="region of interest" description="Disordered" evidence="10">
    <location>
        <begin position="1"/>
        <end position="37"/>
    </location>
</feature>
<comment type="subcellular location">
    <subcellularLocation>
        <location evidence="1">Mitochondrion inner membrane</location>
        <topology evidence="1">Multi-pass membrane protein</topology>
    </subcellularLocation>
</comment>
<dbReference type="PROSITE" id="PS50920">
    <property type="entry name" value="SOLCAR"/>
    <property type="match status" value="3"/>
</dbReference>
<evidence type="ECO:0000256" key="4">
    <source>
        <dbReference type="ARBA" id="ARBA00022692"/>
    </source>
</evidence>
<evidence type="ECO:0000256" key="8">
    <source>
        <dbReference type="ARBA" id="ARBA00023136"/>
    </source>
</evidence>
<dbReference type="Pfam" id="PF00153">
    <property type="entry name" value="Mito_carr"/>
    <property type="match status" value="3"/>
</dbReference>
<dbReference type="PANTHER" id="PTHR45667">
    <property type="entry name" value="S-ADENOSYLMETHIONINE MITOCHONDRIAL CARRIER PROTEIN"/>
    <property type="match status" value="1"/>
</dbReference>
<feature type="domain" description="EF-hand" evidence="11">
    <location>
        <begin position="274"/>
        <end position="309"/>
    </location>
</feature>
<evidence type="ECO:0000256" key="3">
    <source>
        <dbReference type="ARBA" id="ARBA00022448"/>
    </source>
</evidence>
<keyword evidence="3" id="KW-0813">Transport</keyword>
<evidence type="ECO:0000313" key="13">
    <source>
        <dbReference type="Proteomes" id="UP001472866"/>
    </source>
</evidence>
<evidence type="ECO:0000259" key="11">
    <source>
        <dbReference type="PROSITE" id="PS50222"/>
    </source>
</evidence>
<dbReference type="InterPro" id="IPR023395">
    <property type="entry name" value="MCP_dom_sf"/>
</dbReference>
<dbReference type="AlphaFoldDB" id="A0AAX4P2X9"/>
<evidence type="ECO:0000256" key="5">
    <source>
        <dbReference type="ARBA" id="ARBA00022737"/>
    </source>
</evidence>
<dbReference type="Gene3D" id="1.10.238.10">
    <property type="entry name" value="EF-hand"/>
    <property type="match status" value="2"/>
</dbReference>
<dbReference type="GO" id="GO:0005743">
    <property type="term" value="C:mitochondrial inner membrane"/>
    <property type="evidence" value="ECO:0007669"/>
    <property type="project" value="UniProtKB-SubCell"/>
</dbReference>
<feature type="repeat" description="Solcar" evidence="9">
    <location>
        <begin position="533"/>
        <end position="615"/>
    </location>
</feature>
<dbReference type="InterPro" id="IPR018247">
    <property type="entry name" value="EF_Hand_1_Ca_BS"/>
</dbReference>
<dbReference type="SUPFAM" id="SSF47473">
    <property type="entry name" value="EF-hand"/>
    <property type="match status" value="1"/>
</dbReference>
<feature type="region of interest" description="Disordered" evidence="10">
    <location>
        <begin position="123"/>
        <end position="189"/>
    </location>
</feature>
<keyword evidence="8 9" id="KW-0472">Membrane</keyword>
<feature type="domain" description="EF-hand" evidence="11">
    <location>
        <begin position="379"/>
        <end position="414"/>
    </location>
</feature>
<keyword evidence="4 9" id="KW-0812">Transmembrane</keyword>
<feature type="compositionally biased region" description="Low complexity" evidence="10">
    <location>
        <begin position="124"/>
        <end position="174"/>
    </location>
</feature>
<proteinExistence type="inferred from homology"/>
<dbReference type="SUPFAM" id="SSF103506">
    <property type="entry name" value="Mitochondrial carrier"/>
    <property type="match status" value="1"/>
</dbReference>
<dbReference type="PROSITE" id="PS50222">
    <property type="entry name" value="EF_HAND_2"/>
    <property type="match status" value="2"/>
</dbReference>
<keyword evidence="7" id="KW-1133">Transmembrane helix</keyword>
<comment type="similarity">
    <text evidence="2">Belongs to the mitochondrial carrier (TC 2.A.29) family.</text>
</comment>
<dbReference type="InterPro" id="IPR002048">
    <property type="entry name" value="EF_hand_dom"/>
</dbReference>
<dbReference type="Proteomes" id="UP001472866">
    <property type="component" value="Chromosome 02"/>
</dbReference>
<keyword evidence="6" id="KW-0106">Calcium</keyword>
<feature type="repeat" description="Solcar" evidence="9">
    <location>
        <begin position="443"/>
        <end position="524"/>
    </location>
</feature>
<dbReference type="InterPro" id="IPR011992">
    <property type="entry name" value="EF-hand-dom_pair"/>
</dbReference>
<evidence type="ECO:0000313" key="12">
    <source>
        <dbReference type="EMBL" id="WZN60264.1"/>
    </source>
</evidence>
<evidence type="ECO:0000256" key="10">
    <source>
        <dbReference type="SAM" id="MobiDB-lite"/>
    </source>
</evidence>
<evidence type="ECO:0000256" key="1">
    <source>
        <dbReference type="ARBA" id="ARBA00004448"/>
    </source>
</evidence>
<evidence type="ECO:0000256" key="9">
    <source>
        <dbReference type="PROSITE-ProRule" id="PRU00282"/>
    </source>
</evidence>
<evidence type="ECO:0000256" key="2">
    <source>
        <dbReference type="ARBA" id="ARBA00006375"/>
    </source>
</evidence>
<dbReference type="InterPro" id="IPR018108">
    <property type="entry name" value="MCP_transmembrane"/>
</dbReference>
<dbReference type="PROSITE" id="PS00018">
    <property type="entry name" value="EF_HAND_1"/>
    <property type="match status" value="1"/>
</dbReference>
<protein>
    <submittedName>
        <fullName evidence="12">Mitochondrial substrate carrier protein</fullName>
    </submittedName>
</protein>
<dbReference type="SMART" id="SM00054">
    <property type="entry name" value="EFh"/>
    <property type="match status" value="2"/>
</dbReference>
<reference evidence="12 13" key="1">
    <citation type="submission" date="2024-03" db="EMBL/GenBank/DDBJ databases">
        <title>Complete genome sequence of the green alga Chloropicon roscoffensis RCC1871.</title>
        <authorList>
            <person name="Lemieux C."/>
            <person name="Pombert J.-F."/>
            <person name="Otis C."/>
            <person name="Turmel M."/>
        </authorList>
    </citation>
    <scope>NUCLEOTIDE SEQUENCE [LARGE SCALE GENOMIC DNA]</scope>
    <source>
        <strain evidence="12 13">RCC1871</strain>
    </source>
</reference>